<evidence type="ECO:0000259" key="6">
    <source>
        <dbReference type="Pfam" id="PF02754"/>
    </source>
</evidence>
<keyword evidence="1" id="KW-0004">4Fe-4S</keyword>
<evidence type="ECO:0000256" key="5">
    <source>
        <dbReference type="ARBA" id="ARBA00023014"/>
    </source>
</evidence>
<dbReference type="GO" id="GO:0005886">
    <property type="term" value="C:plasma membrane"/>
    <property type="evidence" value="ECO:0007669"/>
    <property type="project" value="TreeGrafter"/>
</dbReference>
<dbReference type="Proteomes" id="UP000831151">
    <property type="component" value="Chromosome"/>
</dbReference>
<keyword evidence="8" id="KW-1185">Reference proteome</keyword>
<dbReference type="PROSITE" id="PS00198">
    <property type="entry name" value="4FE4S_FER_1"/>
    <property type="match status" value="1"/>
</dbReference>
<dbReference type="PANTHER" id="PTHR43255:SF1">
    <property type="entry name" value="IRON-SULFUR-BINDING OXIDOREDUCTASE FADF-RELATED"/>
    <property type="match status" value="1"/>
</dbReference>
<dbReference type="GO" id="GO:0016491">
    <property type="term" value="F:oxidoreductase activity"/>
    <property type="evidence" value="ECO:0007669"/>
    <property type="project" value="UniProtKB-KW"/>
</dbReference>
<feature type="domain" description="Cysteine-rich" evidence="6">
    <location>
        <begin position="102"/>
        <end position="178"/>
    </location>
</feature>
<dbReference type="RefSeq" id="WP_249242411.1">
    <property type="nucleotide sequence ID" value="NZ_CP096649.1"/>
</dbReference>
<dbReference type="InterPro" id="IPR017900">
    <property type="entry name" value="4Fe4S_Fe_S_CS"/>
</dbReference>
<name>A0A9E7DJ19_9FIRM</name>
<evidence type="ECO:0000313" key="8">
    <source>
        <dbReference type="Proteomes" id="UP000831151"/>
    </source>
</evidence>
<evidence type="ECO:0000256" key="1">
    <source>
        <dbReference type="ARBA" id="ARBA00022485"/>
    </source>
</evidence>
<gene>
    <name evidence="7" type="ORF">M1R53_06370</name>
</gene>
<reference evidence="7" key="1">
    <citation type="submission" date="2022-04" db="EMBL/GenBank/DDBJ databases">
        <title>Complete genome sequences of Ezakiella coagulans and Fenollaria massiliensis.</title>
        <authorList>
            <person name="France M.T."/>
            <person name="Clifford J."/>
            <person name="Narina S."/>
            <person name="Rutt L."/>
            <person name="Ravel J."/>
        </authorList>
    </citation>
    <scope>NUCLEOTIDE SEQUENCE</scope>
    <source>
        <strain evidence="7">C0061C2</strain>
    </source>
</reference>
<evidence type="ECO:0000256" key="2">
    <source>
        <dbReference type="ARBA" id="ARBA00022723"/>
    </source>
</evidence>
<keyword evidence="5" id="KW-0411">Iron-sulfur</keyword>
<organism evidence="7 8">
    <name type="scientific">Fenollaria massiliensis</name>
    <dbReference type="NCBI Taxonomy" id="938288"/>
    <lineage>
        <taxon>Bacteria</taxon>
        <taxon>Bacillati</taxon>
        <taxon>Bacillota</taxon>
        <taxon>Clostridia</taxon>
        <taxon>Eubacteriales</taxon>
        <taxon>Fenollaria</taxon>
    </lineage>
</organism>
<evidence type="ECO:0000313" key="7">
    <source>
        <dbReference type="EMBL" id="UQK58858.1"/>
    </source>
</evidence>
<dbReference type="EMBL" id="CP096649">
    <property type="protein sequence ID" value="UQK58858.1"/>
    <property type="molecule type" value="Genomic_DNA"/>
</dbReference>
<dbReference type="SUPFAM" id="SSF54862">
    <property type="entry name" value="4Fe-4S ferredoxins"/>
    <property type="match status" value="1"/>
</dbReference>
<protein>
    <submittedName>
        <fullName evidence="7">(Fe-S)-binding protein</fullName>
    </submittedName>
</protein>
<accession>A0A9E7DJ19</accession>
<dbReference type="InterPro" id="IPR004017">
    <property type="entry name" value="Cys_rich_dom"/>
</dbReference>
<dbReference type="Pfam" id="PF02754">
    <property type="entry name" value="CCG"/>
    <property type="match status" value="2"/>
</dbReference>
<dbReference type="GO" id="GO:0051539">
    <property type="term" value="F:4 iron, 4 sulfur cluster binding"/>
    <property type="evidence" value="ECO:0007669"/>
    <property type="project" value="UniProtKB-KW"/>
</dbReference>
<dbReference type="KEGG" id="fms:M1R53_06370"/>
<keyword evidence="2" id="KW-0479">Metal-binding</keyword>
<feature type="domain" description="Cysteine-rich" evidence="6">
    <location>
        <begin position="236"/>
        <end position="280"/>
    </location>
</feature>
<dbReference type="InterPro" id="IPR051460">
    <property type="entry name" value="HdrC_iron-sulfur_subunit"/>
</dbReference>
<dbReference type="AlphaFoldDB" id="A0A9E7DJ19"/>
<evidence type="ECO:0000256" key="3">
    <source>
        <dbReference type="ARBA" id="ARBA00023002"/>
    </source>
</evidence>
<dbReference type="PANTHER" id="PTHR43255">
    <property type="entry name" value="IRON-SULFUR-BINDING OXIDOREDUCTASE FADF-RELATED-RELATED"/>
    <property type="match status" value="1"/>
</dbReference>
<dbReference type="GO" id="GO:0046872">
    <property type="term" value="F:metal ion binding"/>
    <property type="evidence" value="ECO:0007669"/>
    <property type="project" value="UniProtKB-KW"/>
</dbReference>
<proteinExistence type="predicted"/>
<sequence>MKDDNKNYLEYVKETCLDCSLCTQNCDFLTKYGLDLAEFATRDDLAYSCFLCGRCYEVCPVDLDGREISLIHRKNEGFGMMKFEKSLYKFRNNSNKETKDLLWLGCAFPRAFPETTKKMIEIFREDGCDYSIDCCGKPVFESGDKDRAQKNIDHVKMLLLKKKVKRVVTCCPNCYHFFKDYTDINVITIYEKLHELGVGKVLEDEFHIYHPCPDKVHKEMFKDLKYFMPNAKSDYKDVLCCGLGGLASRDEPEIAKAFLSRLKNYDSMVTTYCASCSIQFTKNGIANQHALTMILGTDEKVVPTSLARLIKMKFYGGR</sequence>
<keyword evidence="3" id="KW-0560">Oxidoreductase</keyword>
<keyword evidence="4" id="KW-0408">Iron</keyword>
<evidence type="ECO:0000256" key="4">
    <source>
        <dbReference type="ARBA" id="ARBA00023004"/>
    </source>
</evidence>